<evidence type="ECO:0000256" key="2">
    <source>
        <dbReference type="ARBA" id="ARBA00004441"/>
    </source>
</evidence>
<sequence length="171" mass="19647">METRLEYDNKRRSLSLVAKERFVSDDSVVLTVQGRLNTKTGACEGKLALKKKFFPEATNKWYTRADLGASYQTKTDEIEYGVEAKKSFELTDDGLLKLDVNGGLHMSAARRRTWTGKVEVSQKIFNFTEDQDLKISVGYDVAGLKPYGQVRENNWTLDTDFRRNWSLKYDL</sequence>
<protein>
    <recommendedName>
        <fullName evidence="13">Outer envelope pore protein</fullName>
    </recommendedName>
</protein>
<keyword evidence="8" id="KW-0406">Ion transport</keyword>
<evidence type="ECO:0000256" key="3">
    <source>
        <dbReference type="ARBA" id="ARBA00009945"/>
    </source>
</evidence>
<evidence type="ECO:0000256" key="8">
    <source>
        <dbReference type="ARBA" id="ARBA00023065"/>
    </source>
</evidence>
<dbReference type="InterPro" id="IPR034575">
    <property type="entry name" value="OEP21"/>
</dbReference>
<dbReference type="OrthoDB" id="503907at2759"/>
<dbReference type="EMBL" id="CP031035">
    <property type="protein sequence ID" value="QDZ18691.1"/>
    <property type="molecule type" value="Genomic_DNA"/>
</dbReference>
<evidence type="ECO:0000313" key="11">
    <source>
        <dbReference type="EMBL" id="QDZ18691.1"/>
    </source>
</evidence>
<dbReference type="PANTHER" id="PTHR35993">
    <property type="entry name" value="OUTER ENVELOPE PORE PROTEIN 21B, CHLOROPLASTIC"/>
    <property type="match status" value="1"/>
</dbReference>
<dbReference type="GO" id="GO:0044070">
    <property type="term" value="P:regulation of monoatomic anion transport"/>
    <property type="evidence" value="ECO:0007669"/>
    <property type="project" value="InterPro"/>
</dbReference>
<keyword evidence="6" id="KW-0934">Plastid</keyword>
<name>A0A5B8MEK1_9CHLO</name>
<comment type="subcellular location">
    <subcellularLocation>
        <location evidence="1">Plastid</location>
        <location evidence="1">Chloroplast outer membrane</location>
        <topology evidence="1">Multi-pass membrane protein</topology>
    </subcellularLocation>
    <subcellularLocation>
        <location evidence="2">Plastid</location>
        <location evidence="2">Etioplast membrane</location>
        <topology evidence="2">Multi-pass membrane protein</topology>
    </subcellularLocation>
</comment>
<dbReference type="Proteomes" id="UP000316726">
    <property type="component" value="Chromosome 2"/>
</dbReference>
<evidence type="ECO:0000256" key="1">
    <source>
        <dbReference type="ARBA" id="ARBA00004396"/>
    </source>
</evidence>
<evidence type="ECO:0000256" key="6">
    <source>
        <dbReference type="ARBA" id="ARBA00022640"/>
    </source>
</evidence>
<evidence type="ECO:0000313" key="12">
    <source>
        <dbReference type="Proteomes" id="UP000316726"/>
    </source>
</evidence>
<organism evidence="11 12">
    <name type="scientific">Chloropicon primus</name>
    <dbReference type="NCBI Taxonomy" id="1764295"/>
    <lineage>
        <taxon>Eukaryota</taxon>
        <taxon>Viridiplantae</taxon>
        <taxon>Chlorophyta</taxon>
        <taxon>Chloropicophyceae</taxon>
        <taxon>Chloropicales</taxon>
        <taxon>Chloropicaceae</taxon>
        <taxon>Chloropicon</taxon>
    </lineage>
</organism>
<proteinExistence type="inferred from homology"/>
<evidence type="ECO:0000256" key="7">
    <source>
        <dbReference type="ARBA" id="ARBA00022692"/>
    </source>
</evidence>
<dbReference type="GO" id="GO:0009707">
    <property type="term" value="C:chloroplast outer membrane"/>
    <property type="evidence" value="ECO:0007669"/>
    <property type="project" value="UniProtKB-SubCell"/>
</dbReference>
<evidence type="ECO:0000256" key="4">
    <source>
        <dbReference type="ARBA" id="ARBA00022448"/>
    </source>
</evidence>
<evidence type="ECO:0000256" key="5">
    <source>
        <dbReference type="ARBA" id="ARBA00022528"/>
    </source>
</evidence>
<evidence type="ECO:0000256" key="9">
    <source>
        <dbReference type="ARBA" id="ARBA00023136"/>
    </source>
</evidence>
<comment type="similarity">
    <text evidence="3">Belongs to the plastid outer envelope porin OEP21 (TC 1.B.29) family.</text>
</comment>
<gene>
    <name evidence="11" type="ORF">A3770_02p12090</name>
</gene>
<keyword evidence="12" id="KW-1185">Reference proteome</keyword>
<keyword evidence="7" id="KW-0812">Transmembrane</keyword>
<dbReference type="GO" id="GO:0008308">
    <property type="term" value="F:voltage-gated monoatomic anion channel activity"/>
    <property type="evidence" value="ECO:0007669"/>
    <property type="project" value="InterPro"/>
</dbReference>
<evidence type="ECO:0008006" key="13">
    <source>
        <dbReference type="Google" id="ProtNLM"/>
    </source>
</evidence>
<keyword evidence="9" id="KW-0472">Membrane</keyword>
<dbReference type="GO" id="GO:0034426">
    <property type="term" value="C:etioplast membrane"/>
    <property type="evidence" value="ECO:0007669"/>
    <property type="project" value="UniProtKB-SubCell"/>
</dbReference>
<comment type="function">
    <text evidence="10">Voltage-dependent rectifying anion channel that facilitates the translocation between chloroplast and cytoplasm of phosphorylated carbohydrates such as triosephosphate, 3-phosphoglycerate and inorganic phosphate (Pi) depending of ATP to triosephosphate ratio in the plastidial intermembrane space; in high triosephosphate/ATP conditions (e.g. photosynthesis), export of triosphosphate from chloroplast (outward rectifying channels), but in high ATP/triosephosphate conditions (e.g. dark phase), import of phosphosolutes (inward rectifying channels).</text>
</comment>
<evidence type="ECO:0000256" key="10">
    <source>
        <dbReference type="ARBA" id="ARBA00024941"/>
    </source>
</evidence>
<keyword evidence="5" id="KW-0150">Chloroplast</keyword>
<accession>A0A5B8MEK1</accession>
<reference evidence="11 12" key="1">
    <citation type="submission" date="2018-07" db="EMBL/GenBank/DDBJ databases">
        <title>The complete nuclear genome of the prasinophyte Chloropicon primus (CCMP1205).</title>
        <authorList>
            <person name="Pombert J.-F."/>
            <person name="Otis C."/>
            <person name="Turmel M."/>
            <person name="Lemieux C."/>
        </authorList>
    </citation>
    <scope>NUCLEOTIDE SEQUENCE [LARGE SCALE GENOMIC DNA]</scope>
    <source>
        <strain evidence="11 12">CCMP1205</strain>
    </source>
</reference>
<keyword evidence="4" id="KW-0813">Transport</keyword>
<dbReference type="AlphaFoldDB" id="A0A5B8MEK1"/>
<dbReference type="PANTHER" id="PTHR35993:SF1">
    <property type="entry name" value="OUTER ENVELOPE PORE PROTEIN 21B, CHLOROPLASTIC"/>
    <property type="match status" value="1"/>
</dbReference>